<dbReference type="OrthoDB" id="8057471at2759"/>
<dbReference type="GeneID" id="105228695"/>
<keyword evidence="1" id="KW-1185">Reference proteome</keyword>
<evidence type="ECO:0000313" key="2">
    <source>
        <dbReference type="RefSeq" id="XP_011206933.2"/>
    </source>
</evidence>
<gene>
    <name evidence="2" type="primary">LOC105228695</name>
</gene>
<protein>
    <submittedName>
        <fullName evidence="2">Integumentary mucin C.1</fullName>
    </submittedName>
</protein>
<evidence type="ECO:0000313" key="1">
    <source>
        <dbReference type="Proteomes" id="UP001652620"/>
    </source>
</evidence>
<organism evidence="1 2">
    <name type="scientific">Bactrocera dorsalis</name>
    <name type="common">Oriental fruit fly</name>
    <name type="synonym">Dacus dorsalis</name>
    <dbReference type="NCBI Taxonomy" id="27457"/>
    <lineage>
        <taxon>Eukaryota</taxon>
        <taxon>Metazoa</taxon>
        <taxon>Ecdysozoa</taxon>
        <taxon>Arthropoda</taxon>
        <taxon>Hexapoda</taxon>
        <taxon>Insecta</taxon>
        <taxon>Pterygota</taxon>
        <taxon>Neoptera</taxon>
        <taxon>Endopterygota</taxon>
        <taxon>Diptera</taxon>
        <taxon>Brachycera</taxon>
        <taxon>Muscomorpha</taxon>
        <taxon>Tephritoidea</taxon>
        <taxon>Tephritidae</taxon>
        <taxon>Bactrocera</taxon>
        <taxon>Bactrocera</taxon>
    </lineage>
</organism>
<reference evidence="2" key="1">
    <citation type="submission" date="2025-08" db="UniProtKB">
        <authorList>
            <consortium name="RefSeq"/>
        </authorList>
    </citation>
    <scope>IDENTIFICATION</scope>
    <source>
        <tissue evidence="2">Adult</tissue>
    </source>
</reference>
<dbReference type="InParanoid" id="A0A6I9VBX0"/>
<dbReference type="RefSeq" id="XP_011206933.2">
    <property type="nucleotide sequence ID" value="XM_011208631.4"/>
</dbReference>
<dbReference type="Proteomes" id="UP001652620">
    <property type="component" value="Chromosome 3"/>
</dbReference>
<dbReference type="AlphaFoldDB" id="A0A6I9VBX0"/>
<name>A0A6I9VBX0_BACDO</name>
<proteinExistence type="predicted"/>
<dbReference type="KEGG" id="bdr:105228695"/>
<accession>A0A6I9VBX0</accession>
<sequence length="228" mass="25131">MLTRKQTQKQKQKNIKTICKQTSKINLITIKILKKRVSRYMCVNTIMLSSKSSVCLLLLLSIAALFSLGAAMKMRHIHETTTIATEAETPLPTTTTTTPATTTKVTTITTTKKSLQSSAPSQQNIEDYGKNVKIIFPTNDDSEDDRIFDVYGLKTTPPPPNQREEKIEDKMTVTEATVNTTTKSTTDASDSVSNSTVKSVEDRIGVLNLAPHCPEGTVIVNQRCHKSA</sequence>